<dbReference type="Proteomes" id="UP000324194">
    <property type="component" value="Chromosome 1"/>
</dbReference>
<reference evidence="1 2" key="1">
    <citation type="submission" date="2019-08" db="EMBL/GenBank/DDBJ databases">
        <authorList>
            <person name="Guy L."/>
        </authorList>
    </citation>
    <scope>NUCLEOTIDE SEQUENCE [LARGE SCALE GENOMIC DNA]</scope>
    <source>
        <strain evidence="1 2">SGT-108</strain>
    </source>
</reference>
<evidence type="ECO:0000313" key="2">
    <source>
        <dbReference type="Proteomes" id="UP000324194"/>
    </source>
</evidence>
<dbReference type="AlphaFoldDB" id="A0A5E4PHG7"/>
<organism evidence="1 2">
    <name type="scientific">Aquicella siphonis</name>
    <dbReference type="NCBI Taxonomy" id="254247"/>
    <lineage>
        <taxon>Bacteria</taxon>
        <taxon>Pseudomonadati</taxon>
        <taxon>Pseudomonadota</taxon>
        <taxon>Gammaproteobacteria</taxon>
        <taxon>Legionellales</taxon>
        <taxon>Coxiellaceae</taxon>
        <taxon>Aquicella</taxon>
    </lineage>
</organism>
<gene>
    <name evidence="1" type="ORF">AQUSIP_13360</name>
</gene>
<proteinExistence type="predicted"/>
<name>A0A5E4PHG7_9COXI</name>
<evidence type="ECO:0000313" key="1">
    <source>
        <dbReference type="EMBL" id="VVC76035.1"/>
    </source>
</evidence>
<keyword evidence="2" id="KW-1185">Reference proteome</keyword>
<dbReference type="EMBL" id="LR699119">
    <property type="protein sequence ID" value="VVC76035.1"/>
    <property type="molecule type" value="Genomic_DNA"/>
</dbReference>
<dbReference type="RefSeq" id="WP_148339289.1">
    <property type="nucleotide sequence ID" value="NZ_LR699119.1"/>
</dbReference>
<sequence>MRYFKPYILLIIVLFIYISNAYSQAFYTPNIKIQAPKQNDVTQWDSKKPSIPGMLKICSHADYSLTLTPWIPFGMFYKLSDYYCGTNNTPDNRCYGNRQIATFFLISNLSIPKNECVIVSAHMQRNKPFDFNEHKSDILYPLLSGSEGWATAQIVSGFDK</sequence>
<protein>
    <submittedName>
        <fullName evidence="1">Uncharacterized protein</fullName>
    </submittedName>
</protein>
<dbReference type="KEGG" id="asip:AQUSIP_13360"/>
<accession>A0A5E4PHG7</accession>